<sequence length="137" mass="13918">MKFCTAVGFLAALATSVLASPAPAVTAAPRAPPAAAAAADDDGKCTKYETTTSFHYNFCPMYCLEPDSPRCPPVACPAVIVSCKPGETTTRPPLPAPTTVTATVTTDCVVTYEADVGCAPCGCLGCPTCAPVKTETP</sequence>
<keyword evidence="1" id="KW-0732">Signal</keyword>
<evidence type="ECO:0000313" key="2">
    <source>
        <dbReference type="EMBL" id="AEO62131.1"/>
    </source>
</evidence>
<feature type="signal peptide" evidence="1">
    <location>
        <begin position="1"/>
        <end position="19"/>
    </location>
</feature>
<dbReference type="Proteomes" id="UP000007322">
    <property type="component" value="Chromosome 7"/>
</dbReference>
<dbReference type="InParanoid" id="G2QNV5"/>
<dbReference type="VEuPathDB" id="FungiDB:MYCTH_2313146"/>
<organism evidence="2 3">
    <name type="scientific">Thermothelomyces thermophilus (strain ATCC 42464 / BCRC 31852 / DSM 1799)</name>
    <name type="common">Sporotrichum thermophile</name>
    <dbReference type="NCBI Taxonomy" id="573729"/>
    <lineage>
        <taxon>Eukaryota</taxon>
        <taxon>Fungi</taxon>
        <taxon>Dikarya</taxon>
        <taxon>Ascomycota</taxon>
        <taxon>Pezizomycotina</taxon>
        <taxon>Sordariomycetes</taxon>
        <taxon>Sordariomycetidae</taxon>
        <taxon>Sordariales</taxon>
        <taxon>Chaetomiaceae</taxon>
        <taxon>Thermothelomyces</taxon>
    </lineage>
</organism>
<dbReference type="AlphaFoldDB" id="G2QNV5"/>
<dbReference type="HOGENOM" id="CLU_2005485_0_0_1"/>
<evidence type="ECO:0000313" key="3">
    <source>
        <dbReference type="Proteomes" id="UP000007322"/>
    </source>
</evidence>
<evidence type="ECO:0000256" key="1">
    <source>
        <dbReference type="SAM" id="SignalP"/>
    </source>
</evidence>
<dbReference type="RefSeq" id="XP_003667376.1">
    <property type="nucleotide sequence ID" value="XM_003667328.1"/>
</dbReference>
<dbReference type="KEGG" id="mtm:MYCTH_2313146"/>
<dbReference type="EMBL" id="CP003008">
    <property type="protein sequence ID" value="AEO62131.1"/>
    <property type="molecule type" value="Genomic_DNA"/>
</dbReference>
<dbReference type="GeneID" id="11510083"/>
<name>G2QNV5_THET4</name>
<dbReference type="OrthoDB" id="5243785at2759"/>
<accession>G2QNV5</accession>
<protein>
    <submittedName>
        <fullName evidence="2">Uncharacterized protein</fullName>
    </submittedName>
</protein>
<proteinExistence type="predicted"/>
<reference evidence="2 3" key="1">
    <citation type="journal article" date="2011" name="Nat. Biotechnol.">
        <title>Comparative genomic analysis of the thermophilic biomass-degrading fungi Myceliophthora thermophila and Thielavia terrestris.</title>
        <authorList>
            <person name="Berka R.M."/>
            <person name="Grigoriev I.V."/>
            <person name="Otillar R."/>
            <person name="Salamov A."/>
            <person name="Grimwood J."/>
            <person name="Reid I."/>
            <person name="Ishmael N."/>
            <person name="John T."/>
            <person name="Darmond C."/>
            <person name="Moisan M.-C."/>
            <person name="Henrissat B."/>
            <person name="Coutinho P.M."/>
            <person name="Lombard V."/>
            <person name="Natvig D.O."/>
            <person name="Lindquist E."/>
            <person name="Schmutz J."/>
            <person name="Lucas S."/>
            <person name="Harris P."/>
            <person name="Powlowski J."/>
            <person name="Bellemare A."/>
            <person name="Taylor D."/>
            <person name="Butler G."/>
            <person name="de Vries R.P."/>
            <person name="Allijn I.E."/>
            <person name="van den Brink J."/>
            <person name="Ushinsky S."/>
            <person name="Storms R."/>
            <person name="Powell A.J."/>
            <person name="Paulsen I.T."/>
            <person name="Elbourne L.D.H."/>
            <person name="Baker S.E."/>
            <person name="Magnuson J."/>
            <person name="LaBoissiere S."/>
            <person name="Clutterbuck A.J."/>
            <person name="Martinez D."/>
            <person name="Wogulis M."/>
            <person name="de Leon A.L."/>
            <person name="Rey M.W."/>
            <person name="Tsang A."/>
        </authorList>
    </citation>
    <scope>NUCLEOTIDE SEQUENCE [LARGE SCALE GENOMIC DNA]</scope>
    <source>
        <strain evidence="3">ATCC 42464 / BCRC 31852 / DSM 1799</strain>
    </source>
</reference>
<keyword evidence="3" id="KW-1185">Reference proteome</keyword>
<dbReference type="eggNOG" id="ENOG502RA35">
    <property type="taxonomic scope" value="Eukaryota"/>
</dbReference>
<gene>
    <name evidence="2" type="ORF">MYCTH_2313146</name>
</gene>
<feature type="chain" id="PRO_5003436511" evidence="1">
    <location>
        <begin position="20"/>
        <end position="137"/>
    </location>
</feature>